<dbReference type="InterPro" id="IPR029056">
    <property type="entry name" value="Ribokinase-like"/>
</dbReference>
<keyword evidence="4" id="KW-0378">Hydrolase</keyword>
<evidence type="ECO:0000256" key="5">
    <source>
        <dbReference type="ARBA" id="ARBA00023211"/>
    </source>
</evidence>
<reference evidence="9" key="1">
    <citation type="journal article" date="2022" name="New Phytol.">
        <title>Evolutionary transition to the ectomycorrhizal habit in the genomes of a hyperdiverse lineage of mushroom-forming fungi.</title>
        <authorList>
            <person name="Looney B."/>
            <person name="Miyauchi S."/>
            <person name="Morin E."/>
            <person name="Drula E."/>
            <person name="Courty P.E."/>
            <person name="Kohler A."/>
            <person name="Kuo A."/>
            <person name="LaButti K."/>
            <person name="Pangilinan J."/>
            <person name="Lipzen A."/>
            <person name="Riley R."/>
            <person name="Andreopoulos W."/>
            <person name="He G."/>
            <person name="Johnson J."/>
            <person name="Nolan M."/>
            <person name="Tritt A."/>
            <person name="Barry K.W."/>
            <person name="Grigoriev I.V."/>
            <person name="Nagy L.G."/>
            <person name="Hibbett D."/>
            <person name="Henrissat B."/>
            <person name="Matheny P.B."/>
            <person name="Labbe J."/>
            <person name="Martin F.M."/>
        </authorList>
    </citation>
    <scope>NUCLEOTIDE SEQUENCE</scope>
    <source>
        <strain evidence="9">BPL690</strain>
    </source>
</reference>
<keyword evidence="1" id="KW-0808">Transferase</keyword>
<keyword evidence="5" id="KW-0464">Manganese</keyword>
<feature type="domain" description="Carbohydrate kinase PfkB" evidence="8">
    <location>
        <begin position="192"/>
        <end position="306"/>
    </location>
</feature>
<keyword evidence="10" id="KW-1185">Reference proteome</keyword>
<dbReference type="Pfam" id="PF04227">
    <property type="entry name" value="Indigoidine_A"/>
    <property type="match status" value="1"/>
</dbReference>
<dbReference type="InterPro" id="IPR011611">
    <property type="entry name" value="PfkB_dom"/>
</dbReference>
<keyword evidence="2" id="KW-0479">Metal-binding</keyword>
<keyword evidence="6" id="KW-0456">Lyase</keyword>
<dbReference type="AlphaFoldDB" id="A0AAD4MDE0"/>
<dbReference type="GO" id="GO:0016798">
    <property type="term" value="F:hydrolase activity, acting on glycosyl bonds"/>
    <property type="evidence" value="ECO:0007669"/>
    <property type="project" value="UniProtKB-KW"/>
</dbReference>
<dbReference type="Gene3D" id="3.40.1190.20">
    <property type="match status" value="1"/>
</dbReference>
<evidence type="ECO:0000256" key="7">
    <source>
        <dbReference type="ARBA" id="ARBA00023295"/>
    </source>
</evidence>
<evidence type="ECO:0000256" key="6">
    <source>
        <dbReference type="ARBA" id="ARBA00023239"/>
    </source>
</evidence>
<evidence type="ECO:0000313" key="10">
    <source>
        <dbReference type="Proteomes" id="UP001203297"/>
    </source>
</evidence>
<dbReference type="InterPro" id="IPR002173">
    <property type="entry name" value="Carboh/pur_kinase_PfkB_CS"/>
</dbReference>
<name>A0AAD4MDE0_9AGAM</name>
<keyword evidence="7" id="KW-0326">Glycosidase</keyword>
<dbReference type="EMBL" id="WTXG01000001">
    <property type="protein sequence ID" value="KAI0307990.1"/>
    <property type="molecule type" value="Genomic_DNA"/>
</dbReference>
<dbReference type="GO" id="GO:0005737">
    <property type="term" value="C:cytoplasm"/>
    <property type="evidence" value="ECO:0007669"/>
    <property type="project" value="TreeGrafter"/>
</dbReference>
<evidence type="ECO:0000259" key="8">
    <source>
        <dbReference type="Pfam" id="PF00294"/>
    </source>
</evidence>
<feature type="domain" description="Carbohydrate kinase PfkB" evidence="8">
    <location>
        <begin position="508"/>
        <end position="588"/>
    </location>
</feature>
<protein>
    <submittedName>
        <fullName evidence="9">Indigoidine synthase A like protein-domain-containing protein</fullName>
    </submittedName>
</protein>
<dbReference type="GO" id="GO:0016301">
    <property type="term" value="F:kinase activity"/>
    <property type="evidence" value="ECO:0007669"/>
    <property type="project" value="UniProtKB-KW"/>
</dbReference>
<dbReference type="Pfam" id="PF00294">
    <property type="entry name" value="PfkB"/>
    <property type="match status" value="2"/>
</dbReference>
<dbReference type="GO" id="GO:0046872">
    <property type="term" value="F:metal ion binding"/>
    <property type="evidence" value="ECO:0007669"/>
    <property type="project" value="UniProtKB-KW"/>
</dbReference>
<dbReference type="SUPFAM" id="SSF53613">
    <property type="entry name" value="Ribokinase-like"/>
    <property type="match status" value="1"/>
</dbReference>
<dbReference type="InterPro" id="IPR022830">
    <property type="entry name" value="Indigdn_synthA-like"/>
</dbReference>
<evidence type="ECO:0000256" key="1">
    <source>
        <dbReference type="ARBA" id="ARBA00022679"/>
    </source>
</evidence>
<organism evidence="9 10">
    <name type="scientific">Multifurca ochricompacta</name>
    <dbReference type="NCBI Taxonomy" id="376703"/>
    <lineage>
        <taxon>Eukaryota</taxon>
        <taxon>Fungi</taxon>
        <taxon>Dikarya</taxon>
        <taxon>Basidiomycota</taxon>
        <taxon>Agaricomycotina</taxon>
        <taxon>Agaricomycetes</taxon>
        <taxon>Russulales</taxon>
        <taxon>Russulaceae</taxon>
        <taxon>Multifurca</taxon>
    </lineage>
</organism>
<evidence type="ECO:0000256" key="4">
    <source>
        <dbReference type="ARBA" id="ARBA00022801"/>
    </source>
</evidence>
<dbReference type="Gene3D" id="3.40.1790.10">
    <property type="entry name" value="Indigoidine synthase domain"/>
    <property type="match status" value="1"/>
</dbReference>
<dbReference type="PROSITE" id="PS00584">
    <property type="entry name" value="PFKB_KINASES_2"/>
    <property type="match status" value="1"/>
</dbReference>
<evidence type="ECO:0000313" key="9">
    <source>
        <dbReference type="EMBL" id="KAI0307990.1"/>
    </source>
</evidence>
<dbReference type="PANTHER" id="PTHR42909:SF1">
    <property type="entry name" value="CARBOHYDRATE KINASE PFKB DOMAIN-CONTAINING PROTEIN"/>
    <property type="match status" value="1"/>
</dbReference>
<evidence type="ECO:0000256" key="2">
    <source>
        <dbReference type="ARBA" id="ARBA00022723"/>
    </source>
</evidence>
<dbReference type="PANTHER" id="PTHR42909">
    <property type="entry name" value="ZGC:136858"/>
    <property type="match status" value="1"/>
</dbReference>
<keyword evidence="3" id="KW-0418">Kinase</keyword>
<dbReference type="SUPFAM" id="SSF110581">
    <property type="entry name" value="Indigoidine synthase A-like"/>
    <property type="match status" value="1"/>
</dbReference>
<evidence type="ECO:0000256" key="3">
    <source>
        <dbReference type="ARBA" id="ARBA00022777"/>
    </source>
</evidence>
<sequence length="595" mass="63572">MDVSADLQELARYPVGLVSAGIKSILDIGRTLEYLETLGVPVVTYGKTQDFPAFYSPSSGFKSPWRVNDPTAAANILFTQWGLGMNNGVLFGVPIPDSYATVGKQLQEAVEQAVQESRKNGMDQTGKDVTPWLLERVRELTSGRSLSSNIALIENTALKGAQIAVAYAKLIGQHSGRHVAAGSVPTVVSTPTKLVVIGSAAVDVVSQASVTSDTHDSRGRQSTSPGTVALHLGGVGRNVAEAAYRISTSKFQAQPSATVLISSVGDDSLGRLLLEEMRRIGMRTDGVTTSHQRSAVCNMVLDGSGNLIGGVADMKIVQSIEAEEVVSHIIRHAPALVAMDANVSPDVLKAVVRHCNTANVPTFFEPTSVIKSVSILPAISSALESGFQRPPIRFASPNLFELTEIYNCARAGPWELTSHDYWWRTIDDFSLGTEFRLSMEQLARQTAGPNGKTLSFLVDQGVTQMAINLLPFFQHLIIKCGELGVLLAMRFPSGEPTAWMGERSDIRRRQIVAHGKSETVVIKHYPSHTIDPQSIVNVTGAGDSLVGAILAALAQNLSAFNNPGLLDGIIRLAQSAAIETLQSPLAVSPSLSTST</sequence>
<dbReference type="Proteomes" id="UP001203297">
    <property type="component" value="Unassembled WGS sequence"/>
</dbReference>
<dbReference type="InterPro" id="IPR007342">
    <property type="entry name" value="PsuG"/>
</dbReference>
<proteinExistence type="predicted"/>
<gene>
    <name evidence="9" type="ORF">B0F90DRAFT_100751</name>
</gene>
<comment type="caution">
    <text evidence="9">The sequence shown here is derived from an EMBL/GenBank/DDBJ whole genome shotgun (WGS) entry which is preliminary data.</text>
</comment>
<accession>A0AAD4MDE0</accession>
<dbReference type="GO" id="GO:0004730">
    <property type="term" value="F:pseudouridylate synthase activity"/>
    <property type="evidence" value="ECO:0007669"/>
    <property type="project" value="InterPro"/>
</dbReference>